<feature type="non-terminal residue" evidence="1">
    <location>
        <position position="1"/>
    </location>
</feature>
<sequence>RLTLLEIVRSHLPSAEFAFLSVCHTAEVTEGSIVDEALHPTAAVQYWGFRGVVRTMWVMVDEDLAENFYKALLFSTSRREQGTPYSKRSAKALQATVKKLRRKKRITLEG</sequence>
<reference evidence="1" key="1">
    <citation type="submission" date="2022-01" db="EMBL/GenBank/DDBJ databases">
        <title>Comparative genomics reveals a dynamic genome evolution in the ectomycorrhizal milk-cap (Lactarius) mushrooms.</title>
        <authorList>
            <consortium name="DOE Joint Genome Institute"/>
            <person name="Lebreton A."/>
            <person name="Tang N."/>
            <person name="Kuo A."/>
            <person name="LaButti K."/>
            <person name="Drula E."/>
            <person name="Barry K."/>
            <person name="Clum A."/>
            <person name="Lipzen A."/>
            <person name="Mousain D."/>
            <person name="Ng V."/>
            <person name="Wang R."/>
            <person name="Wang X."/>
            <person name="Dai Y."/>
            <person name="Henrissat B."/>
            <person name="Grigoriev I.V."/>
            <person name="Guerin-Laguette A."/>
            <person name="Yu F."/>
            <person name="Martin F.M."/>
        </authorList>
    </citation>
    <scope>NUCLEOTIDE SEQUENCE</scope>
    <source>
        <strain evidence="1">QP</strain>
    </source>
</reference>
<evidence type="ECO:0000313" key="1">
    <source>
        <dbReference type="EMBL" id="KAH8978671.1"/>
    </source>
</evidence>
<comment type="caution">
    <text evidence="1">The sequence shown here is derived from an EMBL/GenBank/DDBJ whole genome shotgun (WGS) entry which is preliminary data.</text>
</comment>
<proteinExistence type="predicted"/>
<dbReference type="Proteomes" id="UP001201163">
    <property type="component" value="Unassembled WGS sequence"/>
</dbReference>
<evidence type="ECO:0008006" key="3">
    <source>
        <dbReference type="Google" id="ProtNLM"/>
    </source>
</evidence>
<evidence type="ECO:0000313" key="2">
    <source>
        <dbReference type="Proteomes" id="UP001201163"/>
    </source>
</evidence>
<gene>
    <name evidence="1" type="ORF">EDB92DRAFT_1807225</name>
</gene>
<name>A0AAD4L3F7_9AGAM</name>
<dbReference type="AlphaFoldDB" id="A0AAD4L3F7"/>
<dbReference type="EMBL" id="JAKELL010000213">
    <property type="protein sequence ID" value="KAH8978671.1"/>
    <property type="molecule type" value="Genomic_DNA"/>
</dbReference>
<keyword evidence="2" id="KW-1185">Reference proteome</keyword>
<protein>
    <recommendedName>
        <fullName evidence="3">CHAT domain-containing protein</fullName>
    </recommendedName>
</protein>
<organism evidence="1 2">
    <name type="scientific">Lactarius akahatsu</name>
    <dbReference type="NCBI Taxonomy" id="416441"/>
    <lineage>
        <taxon>Eukaryota</taxon>
        <taxon>Fungi</taxon>
        <taxon>Dikarya</taxon>
        <taxon>Basidiomycota</taxon>
        <taxon>Agaricomycotina</taxon>
        <taxon>Agaricomycetes</taxon>
        <taxon>Russulales</taxon>
        <taxon>Russulaceae</taxon>
        <taxon>Lactarius</taxon>
    </lineage>
</organism>
<accession>A0AAD4L3F7</accession>